<reference evidence="3" key="1">
    <citation type="submission" date="2011-05" db="EMBL/GenBank/DDBJ databases">
        <title>The genome sequence of Vittaforma corneae strain ATCC 50505.</title>
        <authorList>
            <consortium name="The Broad Institute Genome Sequencing Platform"/>
            <person name="Cuomo C."/>
            <person name="Didier E."/>
            <person name="Bowers L."/>
            <person name="Young S.K."/>
            <person name="Zeng Q."/>
            <person name="Gargeya S."/>
            <person name="Fitzgerald M."/>
            <person name="Haas B."/>
            <person name="Abouelleil A."/>
            <person name="Alvarado L."/>
            <person name="Arachchi H.M."/>
            <person name="Berlin A."/>
            <person name="Chapman S.B."/>
            <person name="Gearin G."/>
            <person name="Goldberg J."/>
            <person name="Griggs A."/>
            <person name="Gujja S."/>
            <person name="Hansen M."/>
            <person name="Heiman D."/>
            <person name="Howarth C."/>
            <person name="Larimer J."/>
            <person name="Lui A."/>
            <person name="MacDonald P.J.P."/>
            <person name="McCowen C."/>
            <person name="Montmayeur A."/>
            <person name="Murphy C."/>
            <person name="Neiman D."/>
            <person name="Pearson M."/>
            <person name="Priest M."/>
            <person name="Roberts A."/>
            <person name="Saif S."/>
            <person name="Shea T."/>
            <person name="Sisk P."/>
            <person name="Stolte C."/>
            <person name="Sykes S."/>
            <person name="Wortman J."/>
            <person name="Nusbaum C."/>
            <person name="Birren B."/>
        </authorList>
    </citation>
    <scope>NUCLEOTIDE SEQUENCE [LARGE SCALE GENOMIC DNA]</scope>
    <source>
        <strain evidence="3">ATCC 50505</strain>
    </source>
</reference>
<dbReference type="GO" id="GO:0016301">
    <property type="term" value="F:kinase activity"/>
    <property type="evidence" value="ECO:0007669"/>
    <property type="project" value="UniProtKB-KW"/>
</dbReference>
<evidence type="ECO:0000313" key="2">
    <source>
        <dbReference type="EMBL" id="ELA41348.1"/>
    </source>
</evidence>
<protein>
    <submittedName>
        <fullName evidence="2">Atypical/RIO/RIO1 protein kinase</fullName>
    </submittedName>
</protein>
<dbReference type="VEuPathDB" id="MicrosporidiaDB:VICG_01588"/>
<evidence type="ECO:0000313" key="3">
    <source>
        <dbReference type="Proteomes" id="UP000011082"/>
    </source>
</evidence>
<proteinExistence type="predicted"/>
<feature type="signal peptide" evidence="1">
    <location>
        <begin position="1"/>
        <end position="18"/>
    </location>
</feature>
<dbReference type="GeneID" id="19882299"/>
<dbReference type="AlphaFoldDB" id="L2GKD8"/>
<keyword evidence="2" id="KW-0418">Kinase</keyword>
<accession>L2GKD8</accession>
<feature type="chain" id="PRO_5003959784" evidence="1">
    <location>
        <begin position="19"/>
        <end position="284"/>
    </location>
</feature>
<keyword evidence="2" id="KW-0808">Transferase</keyword>
<dbReference type="EMBL" id="JH370145">
    <property type="protein sequence ID" value="ELA41348.1"/>
    <property type="molecule type" value="Genomic_DNA"/>
</dbReference>
<organism evidence="2 3">
    <name type="scientific">Vittaforma corneae (strain ATCC 50505)</name>
    <name type="common">Microsporidian parasite</name>
    <name type="synonym">Nosema corneum</name>
    <dbReference type="NCBI Taxonomy" id="993615"/>
    <lineage>
        <taxon>Eukaryota</taxon>
        <taxon>Fungi</taxon>
        <taxon>Fungi incertae sedis</taxon>
        <taxon>Microsporidia</taxon>
        <taxon>Nosematidae</taxon>
        <taxon>Vittaforma</taxon>
    </lineage>
</organism>
<dbReference type="Proteomes" id="UP000011082">
    <property type="component" value="Unassembled WGS sequence"/>
</dbReference>
<dbReference type="InParanoid" id="L2GKD8"/>
<dbReference type="RefSeq" id="XP_007605034.1">
    <property type="nucleotide sequence ID" value="XM_007604972.1"/>
</dbReference>
<sequence>MVEVFKLLLLALSVGTTGDTEQRHVQSISAVDEQPKHTPCCTKYKCSKADVVLFHLLSDEDVVDSLKDLTKFLVFNSKALASVAADLFTTTPYGRLLSDIVGAEDNPEVDNIREMIRSFFVKFHEYCDRDEIAGEFRAKHSRLLRASYSFFQKHASLLGPKPDSDGRDHAWLINDYFLFKFYEDGGIFLPLINPAFVPTPALPNPDKVMNLFMKNLRVIYSSGMEHEAVVDAVFAKIKHLRAGLNVLARRMFASPLSESKDEFEVVFDEIIKKIKQSCLPRVDD</sequence>
<keyword evidence="3" id="KW-1185">Reference proteome</keyword>
<evidence type="ECO:0000256" key="1">
    <source>
        <dbReference type="SAM" id="SignalP"/>
    </source>
</evidence>
<dbReference type="HOGENOM" id="CLU_980714_0_0_1"/>
<name>L2GKD8_VITCO</name>
<keyword evidence="1" id="KW-0732">Signal</keyword>
<gene>
    <name evidence="2" type="ORF">VICG_01588</name>
</gene>